<sequence>MSVPKLRFKEFDGDWSETSIGKLTKYFKGYAFKSESYKESGRRIIRVSDFGRDSIKYDNDAIFLDEVESLNYKDWMLKKDDIVITTVGSKPHLIDSAVGRPIYIRNNEEGLLNQNLLVLRPINQEVEPYFIFSQLLDNKYLTHIETIQRGNANQSNITVKDLQEFKFFSTSKTEQTKIASFLSAVDEKISQLTQKHELLSQYKQGMMQKLFSQQIRFKADDGSEFGEWEETNFSSQFNFHNTNSHSRALLAEYGEIMNIHYGDIHTKFSMLFDVTKENIPFLNVEVDTSKITNEQFLKVGDLVIADASEDYKDIGKAIEVIKLNNQKVVAGLHTYIARPVKPFALGFCGYMMQTFEVREQIKKLATGISVLGISKTNLGKVELRIPCFEEQTKIANFLSAIEQKIDMVVQQIEQAKQWKKGLLQQMFV</sequence>
<organism evidence="5 6">
    <name type="scientific">Acinetobacter genomosp. 15BJ</name>
    <dbReference type="NCBI Taxonomy" id="106651"/>
    <lineage>
        <taxon>Bacteria</taxon>
        <taxon>Pseudomonadati</taxon>
        <taxon>Pseudomonadota</taxon>
        <taxon>Gammaproteobacteria</taxon>
        <taxon>Moraxellales</taxon>
        <taxon>Moraxellaceae</taxon>
        <taxon>Acinetobacter</taxon>
    </lineage>
</organism>
<dbReference type="GO" id="GO:0004519">
    <property type="term" value="F:endonuclease activity"/>
    <property type="evidence" value="ECO:0007669"/>
    <property type="project" value="UniProtKB-KW"/>
</dbReference>
<evidence type="ECO:0000256" key="3">
    <source>
        <dbReference type="ARBA" id="ARBA00023125"/>
    </source>
</evidence>
<accession>A0ABT8V432</accession>
<name>A0ABT8V432_9GAMM</name>
<comment type="similarity">
    <text evidence="1">Belongs to the type-I restriction system S methylase family.</text>
</comment>
<feature type="domain" description="Type I restriction modification DNA specificity" evidence="4">
    <location>
        <begin position="14"/>
        <end position="195"/>
    </location>
</feature>
<evidence type="ECO:0000256" key="2">
    <source>
        <dbReference type="ARBA" id="ARBA00022747"/>
    </source>
</evidence>
<dbReference type="PANTHER" id="PTHR30408">
    <property type="entry name" value="TYPE-1 RESTRICTION ENZYME ECOKI SPECIFICITY PROTEIN"/>
    <property type="match status" value="1"/>
</dbReference>
<evidence type="ECO:0000259" key="4">
    <source>
        <dbReference type="Pfam" id="PF01420"/>
    </source>
</evidence>
<feature type="domain" description="Type I restriction modification DNA specificity" evidence="4">
    <location>
        <begin position="275"/>
        <end position="416"/>
    </location>
</feature>
<protein>
    <submittedName>
        <fullName evidence="5">Restriction endonuclease subunit S</fullName>
        <ecNumber evidence="5">3.1.21.-</ecNumber>
    </submittedName>
</protein>
<dbReference type="InterPro" id="IPR000055">
    <property type="entry name" value="Restrct_endonuc_typeI_TRD"/>
</dbReference>
<dbReference type="GO" id="GO:0016787">
    <property type="term" value="F:hydrolase activity"/>
    <property type="evidence" value="ECO:0007669"/>
    <property type="project" value="UniProtKB-KW"/>
</dbReference>
<keyword evidence="6" id="KW-1185">Reference proteome</keyword>
<proteinExistence type="inferred from homology"/>
<evidence type="ECO:0000313" key="5">
    <source>
        <dbReference type="EMBL" id="MDO3658936.1"/>
    </source>
</evidence>
<dbReference type="Proteomes" id="UP001168902">
    <property type="component" value="Unassembled WGS sequence"/>
</dbReference>
<comment type="caution">
    <text evidence="5">The sequence shown here is derived from an EMBL/GenBank/DDBJ whole genome shotgun (WGS) entry which is preliminary data.</text>
</comment>
<gene>
    <name evidence="5" type="ORF">Q3V53_17425</name>
</gene>
<dbReference type="InterPro" id="IPR044946">
    <property type="entry name" value="Restrct_endonuc_typeI_TRD_sf"/>
</dbReference>
<keyword evidence="5" id="KW-0540">Nuclease</keyword>
<dbReference type="Pfam" id="PF01420">
    <property type="entry name" value="Methylase_S"/>
    <property type="match status" value="2"/>
</dbReference>
<reference evidence="5 6" key="1">
    <citation type="submission" date="2023-07" db="EMBL/GenBank/DDBJ databases">
        <title>A novel proteolytic Acinetobacter species.</title>
        <authorList>
            <person name="Nemec A."/>
            <person name="Radolfova-Krizova L."/>
        </authorList>
    </citation>
    <scope>NUCLEOTIDE SEQUENCE [LARGE SCALE GENOMIC DNA]</scope>
    <source>
        <strain evidence="5 6">NIPH 1865</strain>
    </source>
</reference>
<dbReference type="Gene3D" id="3.90.220.20">
    <property type="entry name" value="DNA methylase specificity domains"/>
    <property type="match status" value="2"/>
</dbReference>
<dbReference type="EC" id="3.1.21.-" evidence="5"/>
<dbReference type="InterPro" id="IPR052021">
    <property type="entry name" value="Type-I_RS_S_subunit"/>
</dbReference>
<dbReference type="Gene3D" id="1.10.287.1120">
    <property type="entry name" value="Bipartite methylase S protein"/>
    <property type="match status" value="1"/>
</dbReference>
<dbReference type="EMBL" id="JAUMJH010000059">
    <property type="protein sequence ID" value="MDO3658936.1"/>
    <property type="molecule type" value="Genomic_DNA"/>
</dbReference>
<dbReference type="PANTHER" id="PTHR30408:SF12">
    <property type="entry name" value="TYPE I RESTRICTION ENZYME MJAVIII SPECIFICITY SUBUNIT"/>
    <property type="match status" value="1"/>
</dbReference>
<keyword evidence="5" id="KW-0255">Endonuclease</keyword>
<keyword evidence="3" id="KW-0238">DNA-binding</keyword>
<evidence type="ECO:0000313" key="6">
    <source>
        <dbReference type="Proteomes" id="UP001168902"/>
    </source>
</evidence>
<dbReference type="SUPFAM" id="SSF116734">
    <property type="entry name" value="DNA methylase specificity domain"/>
    <property type="match status" value="2"/>
</dbReference>
<keyword evidence="5" id="KW-0378">Hydrolase</keyword>
<dbReference type="RefSeq" id="WP_302897702.1">
    <property type="nucleotide sequence ID" value="NZ_JAUMJH010000059.1"/>
</dbReference>
<evidence type="ECO:0000256" key="1">
    <source>
        <dbReference type="ARBA" id="ARBA00010923"/>
    </source>
</evidence>
<keyword evidence="2" id="KW-0680">Restriction system</keyword>